<evidence type="ECO:0000313" key="5">
    <source>
        <dbReference type="EMBL" id="MFC4293239.1"/>
    </source>
</evidence>
<dbReference type="CDD" id="cd01545">
    <property type="entry name" value="PBP1_SalR"/>
    <property type="match status" value="1"/>
</dbReference>
<dbReference type="PANTHER" id="PTHR30146:SF153">
    <property type="entry name" value="LACTOSE OPERON REPRESSOR"/>
    <property type="match status" value="1"/>
</dbReference>
<dbReference type="PRINTS" id="PR00036">
    <property type="entry name" value="HTHLACI"/>
</dbReference>
<sequence>MTQLATRGQRRSTMVDVAREAGVSLKTVSRVLNKESYVREETKTAVLDAAARLDYKLNQAARTLRAGTTQIVALLVNNPSRSYLENVHFGALAKCHELSMQLVLDECPNGVDDVRRLIKTLSPVGLILTPPLCDDPDVIELLEAQGCTYVLVAPVDPDSAKFSVNMDDMAAAKEITEYLLKLGHRRIGYIRGHPDHGASVKRYAGYSQALHAYGMEPDPALMRQGYFDYASGLECAESLLDMPERPTAIFASNDDMAAAIIAAAYRRNIAVPGQLSVVGFDDTPIAGIISPHLTTIRQPISDLAANAVQLLSENIAQSFSSEEGESTIFLQHSLVERDSAGPPAPDA</sequence>
<gene>
    <name evidence="5" type="ORF">ACFOWX_12510</name>
</gene>
<protein>
    <submittedName>
        <fullName evidence="5">LacI family DNA-binding transcriptional regulator</fullName>
    </submittedName>
</protein>
<dbReference type="Pfam" id="PF00356">
    <property type="entry name" value="LacI"/>
    <property type="match status" value="1"/>
</dbReference>
<keyword evidence="1" id="KW-0805">Transcription regulation</keyword>
<keyword evidence="3" id="KW-0804">Transcription</keyword>
<dbReference type="Pfam" id="PF13377">
    <property type="entry name" value="Peripla_BP_3"/>
    <property type="match status" value="1"/>
</dbReference>
<keyword evidence="2 5" id="KW-0238">DNA-binding</keyword>
<dbReference type="PANTHER" id="PTHR30146">
    <property type="entry name" value="LACI-RELATED TRANSCRIPTIONAL REPRESSOR"/>
    <property type="match status" value="1"/>
</dbReference>
<dbReference type="SUPFAM" id="SSF53822">
    <property type="entry name" value="Periplasmic binding protein-like I"/>
    <property type="match status" value="1"/>
</dbReference>
<reference evidence="6" key="1">
    <citation type="journal article" date="2019" name="Int. J. Syst. Evol. Microbiol.">
        <title>The Global Catalogue of Microorganisms (GCM) 10K type strain sequencing project: providing services to taxonomists for standard genome sequencing and annotation.</title>
        <authorList>
            <consortium name="The Broad Institute Genomics Platform"/>
            <consortium name="The Broad Institute Genome Sequencing Center for Infectious Disease"/>
            <person name="Wu L."/>
            <person name="Ma J."/>
        </authorList>
    </citation>
    <scope>NUCLEOTIDE SEQUENCE [LARGE SCALE GENOMIC DNA]</scope>
    <source>
        <strain evidence="6">CECT 8531</strain>
    </source>
</reference>
<dbReference type="InterPro" id="IPR010982">
    <property type="entry name" value="Lambda_DNA-bd_dom_sf"/>
</dbReference>
<dbReference type="Proteomes" id="UP001595887">
    <property type="component" value="Unassembled WGS sequence"/>
</dbReference>
<dbReference type="PROSITE" id="PS00356">
    <property type="entry name" value="HTH_LACI_1"/>
    <property type="match status" value="1"/>
</dbReference>
<dbReference type="EMBL" id="JBHSDH010000013">
    <property type="protein sequence ID" value="MFC4293239.1"/>
    <property type="molecule type" value="Genomic_DNA"/>
</dbReference>
<evidence type="ECO:0000256" key="3">
    <source>
        <dbReference type="ARBA" id="ARBA00023163"/>
    </source>
</evidence>
<dbReference type="InterPro" id="IPR000843">
    <property type="entry name" value="HTH_LacI"/>
</dbReference>
<organism evidence="5 6">
    <name type="scientific">Sphingorhabdus arenilitoris</name>
    <dbReference type="NCBI Taxonomy" id="1490041"/>
    <lineage>
        <taxon>Bacteria</taxon>
        <taxon>Pseudomonadati</taxon>
        <taxon>Pseudomonadota</taxon>
        <taxon>Alphaproteobacteria</taxon>
        <taxon>Sphingomonadales</taxon>
        <taxon>Sphingomonadaceae</taxon>
        <taxon>Sphingorhabdus</taxon>
    </lineage>
</organism>
<accession>A0ABV8RKD4</accession>
<dbReference type="GO" id="GO:0003677">
    <property type="term" value="F:DNA binding"/>
    <property type="evidence" value="ECO:0007669"/>
    <property type="project" value="UniProtKB-KW"/>
</dbReference>
<name>A0ABV8RKD4_9SPHN</name>
<proteinExistence type="predicted"/>
<evidence type="ECO:0000313" key="6">
    <source>
        <dbReference type="Proteomes" id="UP001595887"/>
    </source>
</evidence>
<dbReference type="SMART" id="SM00354">
    <property type="entry name" value="HTH_LACI"/>
    <property type="match status" value="1"/>
</dbReference>
<dbReference type="CDD" id="cd01392">
    <property type="entry name" value="HTH_LacI"/>
    <property type="match status" value="1"/>
</dbReference>
<dbReference type="Gene3D" id="3.40.50.2300">
    <property type="match status" value="2"/>
</dbReference>
<feature type="domain" description="HTH lacI-type" evidence="4">
    <location>
        <begin position="12"/>
        <end position="66"/>
    </location>
</feature>
<comment type="caution">
    <text evidence="5">The sequence shown here is derived from an EMBL/GenBank/DDBJ whole genome shotgun (WGS) entry which is preliminary data.</text>
</comment>
<dbReference type="InterPro" id="IPR028082">
    <property type="entry name" value="Peripla_BP_I"/>
</dbReference>
<dbReference type="Gene3D" id="1.10.260.40">
    <property type="entry name" value="lambda repressor-like DNA-binding domains"/>
    <property type="match status" value="1"/>
</dbReference>
<dbReference type="PROSITE" id="PS50932">
    <property type="entry name" value="HTH_LACI_2"/>
    <property type="match status" value="1"/>
</dbReference>
<evidence type="ECO:0000256" key="2">
    <source>
        <dbReference type="ARBA" id="ARBA00023125"/>
    </source>
</evidence>
<dbReference type="InterPro" id="IPR046335">
    <property type="entry name" value="LacI/GalR-like_sensor"/>
</dbReference>
<evidence type="ECO:0000259" key="4">
    <source>
        <dbReference type="PROSITE" id="PS50932"/>
    </source>
</evidence>
<dbReference type="RefSeq" id="WP_381424605.1">
    <property type="nucleotide sequence ID" value="NZ_JBHSDH010000013.1"/>
</dbReference>
<dbReference type="SUPFAM" id="SSF47413">
    <property type="entry name" value="lambda repressor-like DNA-binding domains"/>
    <property type="match status" value="1"/>
</dbReference>
<keyword evidence="6" id="KW-1185">Reference proteome</keyword>
<evidence type="ECO:0000256" key="1">
    <source>
        <dbReference type="ARBA" id="ARBA00023015"/>
    </source>
</evidence>